<protein>
    <recommendedName>
        <fullName evidence="6">Transmembrane protein</fullName>
    </recommendedName>
</protein>
<keyword evidence="2" id="KW-0812">Transmembrane</keyword>
<feature type="compositionally biased region" description="Basic and acidic residues" evidence="1">
    <location>
        <begin position="309"/>
        <end position="318"/>
    </location>
</feature>
<dbReference type="AlphaFoldDB" id="A0A077ZU92"/>
<proteinExistence type="predicted"/>
<feature type="region of interest" description="Disordered" evidence="1">
    <location>
        <begin position="267"/>
        <end position="318"/>
    </location>
</feature>
<feature type="chain" id="PRO_5001728980" description="Transmembrane protein" evidence="3">
    <location>
        <begin position="25"/>
        <end position="318"/>
    </location>
</feature>
<evidence type="ECO:0000256" key="3">
    <source>
        <dbReference type="SAM" id="SignalP"/>
    </source>
</evidence>
<evidence type="ECO:0000313" key="4">
    <source>
        <dbReference type="EMBL" id="CDW73442.1"/>
    </source>
</evidence>
<accession>A0A077ZU92</accession>
<evidence type="ECO:0008006" key="6">
    <source>
        <dbReference type="Google" id="ProtNLM"/>
    </source>
</evidence>
<feature type="compositionally biased region" description="Basic and acidic residues" evidence="1">
    <location>
        <begin position="212"/>
        <end position="229"/>
    </location>
</feature>
<evidence type="ECO:0000313" key="5">
    <source>
        <dbReference type="Proteomes" id="UP000039865"/>
    </source>
</evidence>
<evidence type="ECO:0000256" key="2">
    <source>
        <dbReference type="SAM" id="Phobius"/>
    </source>
</evidence>
<keyword evidence="5" id="KW-1185">Reference proteome</keyword>
<name>A0A077ZU92_STYLE</name>
<feature type="compositionally biased region" description="Basic and acidic residues" evidence="1">
    <location>
        <begin position="167"/>
        <end position="183"/>
    </location>
</feature>
<reference evidence="4 5" key="1">
    <citation type="submission" date="2014-06" db="EMBL/GenBank/DDBJ databases">
        <authorList>
            <person name="Swart Estienne"/>
        </authorList>
    </citation>
    <scope>NUCLEOTIDE SEQUENCE [LARGE SCALE GENOMIC DNA]</scope>
    <source>
        <strain evidence="4 5">130c</strain>
    </source>
</reference>
<dbReference type="Proteomes" id="UP000039865">
    <property type="component" value="Unassembled WGS sequence"/>
</dbReference>
<feature type="region of interest" description="Disordered" evidence="1">
    <location>
        <begin position="167"/>
        <end position="251"/>
    </location>
</feature>
<sequence>MNKLPSILLQLSLILFLIFNTAQTLTKKRINLSNGASCVFNHNCASGCCDLGFDSSDSLGSYCFDRTYCTSELKNPGQSCSISNECESKCCEDTICQKNGICFNKYVLPFVIVFGVLIVFLVAALIILILYKRKMRRAKMLKRLDDKAKSMLTKLGVKLPTAKSDGVDEIKEATLQPEDLKQEVEEDEDEGPAETHRGNNADVDDNLISKTVGEDHDDFVTKGRDDDQISHGTRRASVQQNPNVKDQSKVDLLQNEDDQQNLQTQIQVEEDNDHIEGQDQNQQVDNQDRQSQRHNQSQLEEQAPDGQEEEQKQPYDDQ</sequence>
<gene>
    <name evidence="4" type="primary">Contig5687.g6086</name>
    <name evidence="4" type="ORF">STYLEM_2419</name>
</gene>
<organism evidence="4 5">
    <name type="scientific">Stylonychia lemnae</name>
    <name type="common">Ciliate</name>
    <dbReference type="NCBI Taxonomy" id="5949"/>
    <lineage>
        <taxon>Eukaryota</taxon>
        <taxon>Sar</taxon>
        <taxon>Alveolata</taxon>
        <taxon>Ciliophora</taxon>
        <taxon>Intramacronucleata</taxon>
        <taxon>Spirotrichea</taxon>
        <taxon>Stichotrichia</taxon>
        <taxon>Sporadotrichida</taxon>
        <taxon>Oxytrichidae</taxon>
        <taxon>Stylonychinae</taxon>
        <taxon>Stylonychia</taxon>
    </lineage>
</organism>
<dbReference type="InParanoid" id="A0A077ZU92"/>
<keyword evidence="2" id="KW-0472">Membrane</keyword>
<feature type="signal peptide" evidence="3">
    <location>
        <begin position="1"/>
        <end position="24"/>
    </location>
</feature>
<dbReference type="EMBL" id="CCKQ01002350">
    <property type="protein sequence ID" value="CDW73442.1"/>
    <property type="molecule type" value="Genomic_DNA"/>
</dbReference>
<feature type="transmembrane region" description="Helical" evidence="2">
    <location>
        <begin position="106"/>
        <end position="131"/>
    </location>
</feature>
<keyword evidence="2" id="KW-1133">Transmembrane helix</keyword>
<keyword evidence="3" id="KW-0732">Signal</keyword>
<feature type="compositionally biased region" description="Polar residues" evidence="1">
    <location>
        <begin position="236"/>
        <end position="245"/>
    </location>
</feature>
<evidence type="ECO:0000256" key="1">
    <source>
        <dbReference type="SAM" id="MobiDB-lite"/>
    </source>
</evidence>